<comment type="similarity">
    <text evidence="1">Belongs to the RecJ family.</text>
</comment>
<sequence>MTTQNTPVMNHVKLVRRPTVAATELGKLPQEIPQIIRQIYLSRGVSVSDELERNLRALLPWQHLNGLDSAVALLLAYQQRRIIIVGDFDCDGATSTALMLRGLKSMGFTQVDFLVPNRFEYGYGLSPEIVKLAQERQGELIVTVDNGISSISGVAAAGDAGIPVIVTDHHLPGHELPDAAAIVNPNLAECDFPSKNLAGVGVAFYLLCALRAKLRENGFFANYPEPNLAHYLDLVALGTVADVVVLDHNNRVLVHQGLSRIRAGRCCAGIQALIEISGKNQSSLTASDLGFALGPRLNAVGRLDDMSLGIQCLVSDDLFQARPMASTMDELNRERKAIELSMQQEAEQSVAKLSFEHQTLPNALALYQSDWHQGVVGLVASRIKEKYYRPVFAFADSDEQTIKGSGRSISGVHMRDLLERIDTLNPGLIDKFGGHAMAAGLSLAKANFPIFAEQLEKVASEWIQPAQLTGSLLSDGELSGDLLSLEFAQLLQKSGPWGQGFSEPLFDGLFWLLDQRIVGQNHLKMTVQPVAGGPTLDAIAFHIDRNCWPDQSVRQVQLAYKLDINEFRGRRSVQLLVQLLNKQDIKSE</sequence>
<keyword evidence="5 9" id="KW-0269">Exonuclease</keyword>
<dbReference type="InterPro" id="IPR004610">
    <property type="entry name" value="RecJ"/>
</dbReference>
<dbReference type="PANTHER" id="PTHR30255">
    <property type="entry name" value="SINGLE-STRANDED-DNA-SPECIFIC EXONUCLEASE RECJ"/>
    <property type="match status" value="1"/>
</dbReference>
<keyword evidence="4" id="KW-0378">Hydrolase</keyword>
<name>A0A4R1K3N2_9GAMM</name>
<evidence type="ECO:0000256" key="4">
    <source>
        <dbReference type="ARBA" id="ARBA00022801"/>
    </source>
</evidence>
<keyword evidence="3" id="KW-0540">Nuclease</keyword>
<dbReference type="NCBIfam" id="TIGR00644">
    <property type="entry name" value="recJ"/>
    <property type="match status" value="1"/>
</dbReference>
<evidence type="ECO:0000259" key="6">
    <source>
        <dbReference type="Pfam" id="PF01368"/>
    </source>
</evidence>
<dbReference type="FunFam" id="3.90.1640.30:FF:000001">
    <property type="entry name" value="Single-stranded-DNA-specific exonuclease RecJ"/>
    <property type="match status" value="1"/>
</dbReference>
<accession>A0A4R1K3N2</accession>
<feature type="domain" description="DHHA1" evidence="7">
    <location>
        <begin position="363"/>
        <end position="460"/>
    </location>
</feature>
<dbReference type="Pfam" id="PF02272">
    <property type="entry name" value="DHHA1"/>
    <property type="match status" value="1"/>
</dbReference>
<comment type="caution">
    <text evidence="9">The sequence shown here is derived from an EMBL/GenBank/DDBJ whole genome shotgun (WGS) entry which is preliminary data.</text>
</comment>
<dbReference type="GO" id="GO:0006310">
    <property type="term" value="P:DNA recombination"/>
    <property type="evidence" value="ECO:0007669"/>
    <property type="project" value="InterPro"/>
</dbReference>
<dbReference type="InterPro" id="IPR003156">
    <property type="entry name" value="DHHA1_dom"/>
</dbReference>
<dbReference type="GO" id="GO:0006281">
    <property type="term" value="P:DNA repair"/>
    <property type="evidence" value="ECO:0007669"/>
    <property type="project" value="InterPro"/>
</dbReference>
<dbReference type="Pfam" id="PF01368">
    <property type="entry name" value="DHH"/>
    <property type="match status" value="1"/>
</dbReference>
<evidence type="ECO:0000256" key="2">
    <source>
        <dbReference type="ARBA" id="ARBA00019841"/>
    </source>
</evidence>
<evidence type="ECO:0000256" key="3">
    <source>
        <dbReference type="ARBA" id="ARBA00022722"/>
    </source>
</evidence>
<organism evidence="9 10">
    <name type="scientific">Celerinatantimonas diazotrophica</name>
    <dbReference type="NCBI Taxonomy" id="412034"/>
    <lineage>
        <taxon>Bacteria</taxon>
        <taxon>Pseudomonadati</taxon>
        <taxon>Pseudomonadota</taxon>
        <taxon>Gammaproteobacteria</taxon>
        <taxon>Celerinatantimonadaceae</taxon>
        <taxon>Celerinatantimonas</taxon>
    </lineage>
</organism>
<feature type="domain" description="RecJ OB" evidence="8">
    <location>
        <begin position="475"/>
        <end position="578"/>
    </location>
</feature>
<gene>
    <name evidence="9" type="ORF">EV690_0843</name>
</gene>
<dbReference type="InterPro" id="IPR051673">
    <property type="entry name" value="SSDNA_exonuclease_RecJ"/>
</dbReference>
<dbReference type="GO" id="GO:0008409">
    <property type="term" value="F:5'-3' exonuclease activity"/>
    <property type="evidence" value="ECO:0007669"/>
    <property type="project" value="InterPro"/>
</dbReference>
<dbReference type="GO" id="GO:0003676">
    <property type="term" value="F:nucleic acid binding"/>
    <property type="evidence" value="ECO:0007669"/>
    <property type="project" value="InterPro"/>
</dbReference>
<proteinExistence type="inferred from homology"/>
<dbReference type="Proteomes" id="UP000295565">
    <property type="component" value="Unassembled WGS sequence"/>
</dbReference>
<keyword evidence="10" id="KW-1185">Reference proteome</keyword>
<dbReference type="Gene3D" id="3.10.310.30">
    <property type="match status" value="1"/>
</dbReference>
<dbReference type="InterPro" id="IPR038763">
    <property type="entry name" value="DHH_sf"/>
</dbReference>
<dbReference type="Gene3D" id="3.90.1640.30">
    <property type="match status" value="1"/>
</dbReference>
<reference evidence="9 10" key="1">
    <citation type="submission" date="2019-03" db="EMBL/GenBank/DDBJ databases">
        <title>Genomic Encyclopedia of Type Strains, Phase IV (KMG-IV): sequencing the most valuable type-strain genomes for metagenomic binning, comparative biology and taxonomic classification.</title>
        <authorList>
            <person name="Goeker M."/>
        </authorList>
    </citation>
    <scope>NUCLEOTIDE SEQUENCE [LARGE SCALE GENOMIC DNA]</scope>
    <source>
        <strain evidence="9 10">DSM 18577</strain>
    </source>
</reference>
<evidence type="ECO:0000313" key="10">
    <source>
        <dbReference type="Proteomes" id="UP000295565"/>
    </source>
</evidence>
<dbReference type="EMBL" id="SMGD01000011">
    <property type="protein sequence ID" value="TCK58706.1"/>
    <property type="molecule type" value="Genomic_DNA"/>
</dbReference>
<dbReference type="InterPro" id="IPR001667">
    <property type="entry name" value="DDH_dom"/>
</dbReference>
<dbReference type="Pfam" id="PF17768">
    <property type="entry name" value="RecJ_OB"/>
    <property type="match status" value="1"/>
</dbReference>
<dbReference type="PANTHER" id="PTHR30255:SF2">
    <property type="entry name" value="SINGLE-STRANDED-DNA-SPECIFIC EXONUCLEASE RECJ"/>
    <property type="match status" value="1"/>
</dbReference>
<protein>
    <recommendedName>
        <fullName evidence="2">Single-stranded-DNA-specific exonuclease RecJ</fullName>
    </recommendedName>
</protein>
<dbReference type="AlphaFoldDB" id="A0A4R1K3N2"/>
<evidence type="ECO:0000256" key="5">
    <source>
        <dbReference type="ARBA" id="ARBA00022839"/>
    </source>
</evidence>
<evidence type="ECO:0000313" key="9">
    <source>
        <dbReference type="EMBL" id="TCK58706.1"/>
    </source>
</evidence>
<feature type="domain" description="DDH" evidence="6">
    <location>
        <begin position="81"/>
        <end position="239"/>
    </location>
</feature>
<dbReference type="SUPFAM" id="SSF64182">
    <property type="entry name" value="DHH phosphoesterases"/>
    <property type="match status" value="1"/>
</dbReference>
<evidence type="ECO:0000259" key="7">
    <source>
        <dbReference type="Pfam" id="PF02272"/>
    </source>
</evidence>
<dbReference type="InterPro" id="IPR041122">
    <property type="entry name" value="RecJ_OB"/>
</dbReference>
<evidence type="ECO:0000256" key="1">
    <source>
        <dbReference type="ARBA" id="ARBA00005915"/>
    </source>
</evidence>
<evidence type="ECO:0000259" key="8">
    <source>
        <dbReference type="Pfam" id="PF17768"/>
    </source>
</evidence>